<accession>A0A8D8XD17</accession>
<dbReference type="AlphaFoldDB" id="A0A8D8XD17"/>
<protein>
    <submittedName>
        <fullName evidence="1">Uncharacterized protein</fullName>
    </submittedName>
</protein>
<proteinExistence type="predicted"/>
<reference evidence="1" key="1">
    <citation type="submission" date="2021-05" db="EMBL/GenBank/DDBJ databases">
        <authorList>
            <person name="Alioto T."/>
            <person name="Alioto T."/>
            <person name="Gomez Garrido J."/>
        </authorList>
    </citation>
    <scope>NUCLEOTIDE SEQUENCE</scope>
</reference>
<dbReference type="EMBL" id="HBUF01295993">
    <property type="protein sequence ID" value="CAG6690125.1"/>
    <property type="molecule type" value="Transcribed_RNA"/>
</dbReference>
<name>A0A8D8XD17_9HEMI</name>
<sequence length="106" mass="12206">MSEMLSVTSGTKQKHIEVLMKLEAVYWIILKVQSRKPETKTLIRKLKTKILIRKPKLKTLPRKPKTKTLLRKPTTKILISYFIPTIAVGSKRINICSAYIFISAKP</sequence>
<organism evidence="1">
    <name type="scientific">Cacopsylla melanoneura</name>
    <dbReference type="NCBI Taxonomy" id="428564"/>
    <lineage>
        <taxon>Eukaryota</taxon>
        <taxon>Metazoa</taxon>
        <taxon>Ecdysozoa</taxon>
        <taxon>Arthropoda</taxon>
        <taxon>Hexapoda</taxon>
        <taxon>Insecta</taxon>
        <taxon>Pterygota</taxon>
        <taxon>Neoptera</taxon>
        <taxon>Paraneoptera</taxon>
        <taxon>Hemiptera</taxon>
        <taxon>Sternorrhyncha</taxon>
        <taxon>Psylloidea</taxon>
        <taxon>Psyllidae</taxon>
        <taxon>Psyllinae</taxon>
        <taxon>Cacopsylla</taxon>
    </lineage>
</organism>
<evidence type="ECO:0000313" key="1">
    <source>
        <dbReference type="EMBL" id="CAG6690125.1"/>
    </source>
</evidence>